<feature type="signal peptide" evidence="3">
    <location>
        <begin position="1"/>
        <end position="28"/>
    </location>
</feature>
<dbReference type="EMBL" id="MRCG01000002">
    <property type="protein sequence ID" value="OKH50163.1"/>
    <property type="molecule type" value="Genomic_DNA"/>
</dbReference>
<sequence length="468" mass="51407">MCQNFRLSKSTLASLAVVIALDVAPLTASRTLAQSLPQPEEDTPRLDGLSPEPNPLFLPTQPEAVEITTTETLSLEEAFELALRNNEDLQIALLELERSQFALREARAELYPTVGLASTLLSNSEEDDNQTTLRGDLEALYDLGLSGGRQARIQVAEEQVRIAELDINRRRSQLLLDTANDYYALQLTVEQIRISQAFLDEAERNLQDTILRERAGVGTQFDVLRAEVQVANARQDLTQVQSQRQIAQRQLSRRLNLPASVNVDTLPVEIAGGWPLTLEESIVLAYQSRVELSQVLAQRTIAQRQRQVALAAVRPNLSLVANYGLQQALSGNSTALDDGFSVGARLQWQLFDGGAASASAAQQDKESEIAETQFSQTRNSIRLEVEDAYFNLTANQENITTANAAIEQAQEALRLANLRFDAGVGTQLDVLSAIGDLAEAEGNLANAIIDYNRSLAAIQRATEQPYPE</sequence>
<dbReference type="Pfam" id="PF02321">
    <property type="entry name" value="OEP"/>
    <property type="match status" value="2"/>
</dbReference>
<feature type="coiled-coil region" evidence="2">
    <location>
        <begin position="223"/>
        <end position="250"/>
    </location>
</feature>
<gene>
    <name evidence="4" type="ORF">NIES30_05550</name>
</gene>
<dbReference type="PANTHER" id="PTHR30203:SF30">
    <property type="entry name" value="OUTER MEMBRANE PROTEIN-RELATED"/>
    <property type="match status" value="1"/>
</dbReference>
<organism evidence="4 5">
    <name type="scientific">Phormidium tenue NIES-30</name>
    <dbReference type="NCBI Taxonomy" id="549789"/>
    <lineage>
        <taxon>Bacteria</taxon>
        <taxon>Bacillati</taxon>
        <taxon>Cyanobacteriota</taxon>
        <taxon>Cyanophyceae</taxon>
        <taxon>Oscillatoriophycideae</taxon>
        <taxon>Oscillatoriales</taxon>
        <taxon>Oscillatoriaceae</taxon>
        <taxon>Phormidium</taxon>
    </lineage>
</organism>
<accession>A0A1U7J9I1</accession>
<evidence type="ECO:0000256" key="2">
    <source>
        <dbReference type="SAM" id="Coils"/>
    </source>
</evidence>
<feature type="chain" id="PRO_5010565387" description="Transporter" evidence="3">
    <location>
        <begin position="29"/>
        <end position="468"/>
    </location>
</feature>
<evidence type="ECO:0000256" key="3">
    <source>
        <dbReference type="SAM" id="SignalP"/>
    </source>
</evidence>
<comment type="caution">
    <text evidence="4">The sequence shown here is derived from an EMBL/GenBank/DDBJ whole genome shotgun (WGS) entry which is preliminary data.</text>
</comment>
<dbReference type="Proteomes" id="UP000185557">
    <property type="component" value="Unassembled WGS sequence"/>
</dbReference>
<keyword evidence="2" id="KW-0175">Coiled coil</keyword>
<dbReference type="Gene3D" id="1.20.1600.10">
    <property type="entry name" value="Outer membrane efflux proteins (OEP)"/>
    <property type="match status" value="1"/>
</dbReference>
<evidence type="ECO:0000256" key="1">
    <source>
        <dbReference type="ARBA" id="ARBA00007613"/>
    </source>
</evidence>
<evidence type="ECO:0008006" key="6">
    <source>
        <dbReference type="Google" id="ProtNLM"/>
    </source>
</evidence>
<proteinExistence type="inferred from homology"/>
<dbReference type="InterPro" id="IPR010131">
    <property type="entry name" value="MdtP/NodT-like"/>
</dbReference>
<comment type="similarity">
    <text evidence="1">Belongs to the outer membrane factor (OMF) (TC 1.B.17) family.</text>
</comment>
<feature type="coiled-coil region" evidence="2">
    <location>
        <begin position="392"/>
        <end position="419"/>
    </location>
</feature>
<dbReference type="GO" id="GO:0015562">
    <property type="term" value="F:efflux transmembrane transporter activity"/>
    <property type="evidence" value="ECO:0007669"/>
    <property type="project" value="InterPro"/>
</dbReference>
<dbReference type="SUPFAM" id="SSF56954">
    <property type="entry name" value="Outer membrane efflux proteins (OEP)"/>
    <property type="match status" value="1"/>
</dbReference>
<protein>
    <recommendedName>
        <fullName evidence="6">Transporter</fullName>
    </recommendedName>
</protein>
<dbReference type="InterPro" id="IPR003423">
    <property type="entry name" value="OMP_efflux"/>
</dbReference>
<keyword evidence="5" id="KW-1185">Reference proteome</keyword>
<dbReference type="STRING" id="549789.NIES30_05550"/>
<name>A0A1U7J9I1_9CYAN</name>
<dbReference type="PANTHER" id="PTHR30203">
    <property type="entry name" value="OUTER MEMBRANE CATION EFFLUX PROTEIN"/>
    <property type="match status" value="1"/>
</dbReference>
<reference evidence="4 5" key="1">
    <citation type="submission" date="2016-11" db="EMBL/GenBank/DDBJ databases">
        <title>Draft Genome Sequences of Nine Cyanobacterial Strains from Diverse Habitats.</title>
        <authorList>
            <person name="Zhu T."/>
            <person name="Hou S."/>
            <person name="Lu X."/>
            <person name="Hess W.R."/>
        </authorList>
    </citation>
    <scope>NUCLEOTIDE SEQUENCE [LARGE SCALE GENOMIC DNA]</scope>
    <source>
        <strain evidence="4 5">NIES-30</strain>
    </source>
</reference>
<keyword evidence="3" id="KW-0732">Signal</keyword>
<dbReference type="AlphaFoldDB" id="A0A1U7J9I1"/>
<evidence type="ECO:0000313" key="4">
    <source>
        <dbReference type="EMBL" id="OKH50163.1"/>
    </source>
</evidence>
<dbReference type="OrthoDB" id="501974at2"/>
<evidence type="ECO:0000313" key="5">
    <source>
        <dbReference type="Proteomes" id="UP000185557"/>
    </source>
</evidence>